<keyword evidence="7" id="KW-1185">Reference proteome</keyword>
<dbReference type="Gene3D" id="3.30.70.330">
    <property type="match status" value="1"/>
</dbReference>
<evidence type="ECO:0000259" key="5">
    <source>
        <dbReference type="Pfam" id="PF16769"/>
    </source>
</evidence>
<feature type="region of interest" description="Disordered" evidence="2">
    <location>
        <begin position="158"/>
        <end position="208"/>
    </location>
</feature>
<accession>A0A7R8H650</accession>
<dbReference type="Pfam" id="PF16769">
    <property type="entry name" value="MCM3AP_GANP"/>
    <property type="match status" value="1"/>
</dbReference>
<feature type="domain" description="SAC3/GANP/THP3 conserved" evidence="4">
    <location>
        <begin position="391"/>
        <end position="548"/>
    </location>
</feature>
<dbReference type="InterPro" id="IPR045107">
    <property type="entry name" value="SAC3/GANP/THP3"/>
</dbReference>
<dbReference type="GO" id="GO:0006406">
    <property type="term" value="P:mRNA export from nucleus"/>
    <property type="evidence" value="ECO:0007669"/>
    <property type="project" value="TreeGrafter"/>
</dbReference>
<dbReference type="OrthoDB" id="21502at2759"/>
<dbReference type="GO" id="GO:0003723">
    <property type="term" value="F:RNA binding"/>
    <property type="evidence" value="ECO:0007669"/>
    <property type="project" value="InterPro"/>
</dbReference>
<evidence type="ECO:0000313" key="7">
    <source>
        <dbReference type="Proteomes" id="UP000675881"/>
    </source>
</evidence>
<feature type="region of interest" description="Disordered" evidence="2">
    <location>
        <begin position="226"/>
        <end position="258"/>
    </location>
</feature>
<dbReference type="InterPro" id="IPR035979">
    <property type="entry name" value="RBD_domain_sf"/>
</dbReference>
<sequence>MDPGSSIFGGVPTLGKKTVDKFEPNKFFSSSTAGPSTNLFKSSASASIFSTPALDDGKSSGFLFGKKVMPPNELKGPKTDLEKAATIVCDDVPESFRNKGSLENHFRKFGSVKELSIKDKIAVVHFDNHDSAIRAKKEGAVIDPDAPPIKNIFYSNKSSSTLKNKEPPPPLFQQPPPSLFSFSKERKEIVEESSSRASNPPPYQQSVKQEENIFKLEDTNVFKPKRSPFSFKSQQPQQTSTATTNTTTLTNNTMSDQERYEFLTSRNSQLRKSTESEGKVILRGNCPDICPETERYRRTIQSRLRVYEKRRDGSANHKAIVKEYSRSSADQDVPLSVELRPGKVLSRTMDHILCNIVDRIDINRGAIYDWFEYLDKNGTSNGFQPYSDVKEDVGEWFEFLWSATRAIRKDLTQQRIVDLVAVDLVEKCARFHIVCSERLVEAELKDFSLKLNDENLTKCLQTLQHLYYDLGLEGTVCPNESEFRAYEILMNANNGDVLRKASTFHNSVRQSEPVRFVLKIVNAIHSNNYVRFFKLIDEATLLQSCILLRITKILGFEDEVEASDYLVMHGMNVDGHIVCMSKPNFMFPEEMPQVRRPLNKIECKKTSEWSKVIYGGSCLPPNPYISYTPHDSFSGYGSVQLEVRDPGDLRLSKLKDKYNQEKENQLQAQRRDSLLTDLSHEIGEGIIDEVCGDEVHQIANEIVFWGNKINKGAEDIFRDLMDEAIVDTVKESIRNARNEELQRRIKLENEINASSELLEEYVGEFIEDFCFKIGEEEMESVGKELRFKSLLLEGDHLIQEIVEDFVKSNCYSIASQLINEAEFERESKVKAMIMKRERNMKKHFFLIWKQMVIKEKKRMKILENFPSTPCLFQSLENQNKKLTSSGALPIINISEAIKSMKDTETLFKYTELEDDYFQTPVLILDAMKFIAQNYPNKGISNALKYETLLSYLDNVINDKFYKELYFDLRTRKVHRSPKIIIEFYNSVIDFVIEVIRDPNLRNISWPVPEIYPDIPIYWGDDNYKDKLIEAINFVKLPQINDTSFDSDGNWGNATASVLQYFNLLTRSYGDTTPFLSEIRRILLKSYNVNAASCIPWTNILRCCIDYKISLTDSIDPFDESPFWKGELIVVYENKTRPYSPPDSLTIQKEVEASNIFEKKLCNILRNKKDYDVSQKSDISSLNGFSEQNEEDYGLRNLYDREYVPIVSYLSPSLGAAVSPHNVTKRLEIIMTGKSPNFSSPRMRKVEKRKVDDIMDSKENIYYPIKKMSIDRMLENLQSKVQRSLNDSKTFEEKLLNATM</sequence>
<proteinExistence type="predicted"/>
<dbReference type="Gene3D" id="1.25.40.990">
    <property type="match status" value="1"/>
</dbReference>
<feature type="domain" description="Germinal-centre associated nuclear protein MCM3AP" evidence="5">
    <location>
        <begin position="940"/>
        <end position="1109"/>
    </location>
</feature>
<dbReference type="GO" id="GO:0070390">
    <property type="term" value="C:transcription export complex 2"/>
    <property type="evidence" value="ECO:0007669"/>
    <property type="project" value="TreeGrafter"/>
</dbReference>
<reference evidence="6" key="1">
    <citation type="submission" date="2021-02" db="EMBL/GenBank/DDBJ databases">
        <authorList>
            <person name="Bekaert M."/>
        </authorList>
    </citation>
    <scope>NUCLEOTIDE SEQUENCE</scope>
    <source>
        <strain evidence="6">IoA-00</strain>
    </source>
</reference>
<evidence type="ECO:0000259" key="4">
    <source>
        <dbReference type="Pfam" id="PF03399"/>
    </source>
</evidence>
<organism evidence="6 7">
    <name type="scientific">Lepeophtheirus salmonis</name>
    <name type="common">Salmon louse</name>
    <name type="synonym">Caligus salmonis</name>
    <dbReference type="NCBI Taxonomy" id="72036"/>
    <lineage>
        <taxon>Eukaryota</taxon>
        <taxon>Metazoa</taxon>
        <taxon>Ecdysozoa</taxon>
        <taxon>Arthropoda</taxon>
        <taxon>Crustacea</taxon>
        <taxon>Multicrustacea</taxon>
        <taxon>Hexanauplia</taxon>
        <taxon>Copepoda</taxon>
        <taxon>Siphonostomatoida</taxon>
        <taxon>Caligidae</taxon>
        <taxon>Lepeophtheirus</taxon>
    </lineage>
</organism>
<dbReference type="Pfam" id="PF03399">
    <property type="entry name" value="SAC3_GANP"/>
    <property type="match status" value="2"/>
</dbReference>
<feature type="compositionally biased region" description="Low complexity" evidence="2">
    <location>
        <begin position="227"/>
        <end position="253"/>
    </location>
</feature>
<dbReference type="InterPro" id="IPR012677">
    <property type="entry name" value="Nucleotide-bd_a/b_plait_sf"/>
</dbReference>
<dbReference type="PANTHER" id="PTHR12436:SF3">
    <property type="entry name" value="GERMINAL-CENTER ASSOCIATED NUCLEAR PROTEIN"/>
    <property type="match status" value="1"/>
</dbReference>
<feature type="coiled-coil region" evidence="1">
    <location>
        <begin position="730"/>
        <end position="764"/>
    </location>
</feature>
<keyword evidence="1" id="KW-0175">Coiled coil</keyword>
<dbReference type="Proteomes" id="UP000675881">
    <property type="component" value="Chromosome 3"/>
</dbReference>
<evidence type="ECO:0000256" key="2">
    <source>
        <dbReference type="SAM" id="MobiDB-lite"/>
    </source>
</evidence>
<evidence type="ECO:0000313" key="6">
    <source>
        <dbReference type="EMBL" id="CAF2893143.1"/>
    </source>
</evidence>
<gene>
    <name evidence="6" type="ORF">LSAA_7415</name>
</gene>
<feature type="domain" description="SAC3/GANP/THP3 conserved" evidence="4">
    <location>
        <begin position="290"/>
        <end position="370"/>
    </location>
</feature>
<name>A0A7R8H650_LEPSM</name>
<evidence type="ECO:0000259" key="3">
    <source>
        <dbReference type="Pfam" id="PF00076"/>
    </source>
</evidence>
<protein>
    <submittedName>
        <fullName evidence="6">(salmon louse) hypothetical protein</fullName>
    </submittedName>
</protein>
<dbReference type="SUPFAM" id="SSF54928">
    <property type="entry name" value="RNA-binding domain, RBD"/>
    <property type="match status" value="1"/>
</dbReference>
<dbReference type="InterPro" id="IPR031907">
    <property type="entry name" value="MCM3AP_GANP"/>
</dbReference>
<feature type="compositionally biased region" description="Pro residues" evidence="2">
    <location>
        <begin position="167"/>
        <end position="178"/>
    </location>
</feature>
<dbReference type="EMBL" id="HG994582">
    <property type="protein sequence ID" value="CAF2893143.1"/>
    <property type="molecule type" value="Genomic_DNA"/>
</dbReference>
<feature type="domain" description="RRM" evidence="3">
    <location>
        <begin position="100"/>
        <end position="137"/>
    </location>
</feature>
<evidence type="ECO:0000256" key="1">
    <source>
        <dbReference type="SAM" id="Coils"/>
    </source>
</evidence>
<dbReference type="GO" id="GO:0005737">
    <property type="term" value="C:cytoplasm"/>
    <property type="evidence" value="ECO:0007669"/>
    <property type="project" value="TreeGrafter"/>
</dbReference>
<dbReference type="InterPro" id="IPR005062">
    <property type="entry name" value="SAC3/GANP/THP3_conserved"/>
</dbReference>
<dbReference type="PANTHER" id="PTHR12436">
    <property type="entry name" value="80 KDA MCM3-ASSOCIATED PROTEIN"/>
    <property type="match status" value="1"/>
</dbReference>
<dbReference type="Pfam" id="PF00076">
    <property type="entry name" value="RRM_1"/>
    <property type="match status" value="1"/>
</dbReference>
<dbReference type="InterPro" id="IPR000504">
    <property type="entry name" value="RRM_dom"/>
</dbReference>
<feature type="compositionally biased region" description="Basic and acidic residues" evidence="2">
    <location>
        <begin position="183"/>
        <end position="194"/>
    </location>
</feature>